<dbReference type="InParanoid" id="W0RHI5"/>
<dbReference type="eggNOG" id="COG5492">
    <property type="taxonomic scope" value="Bacteria"/>
</dbReference>
<feature type="signal peptide" evidence="1">
    <location>
        <begin position="1"/>
        <end position="24"/>
    </location>
</feature>
<protein>
    <submittedName>
        <fullName evidence="2">Peptidase domain protein</fullName>
    </submittedName>
</protein>
<evidence type="ECO:0000256" key="1">
    <source>
        <dbReference type="SAM" id="SignalP"/>
    </source>
</evidence>
<feature type="chain" id="PRO_5004795002" evidence="1">
    <location>
        <begin position="25"/>
        <end position="761"/>
    </location>
</feature>
<accession>W0RHI5</accession>
<sequence length="761" mass="77102">MRRDATRRWRLALGSALLAAACQGGDSVAPRVRAPATPSIVAAATEDDPCTVGTSIAVNQTINGSLQSTDCKLDDGSYADIYVLNVTTTATIRIDMTSGVFDTYLLLANSNGDDLGQDNDGGGGTNARMQLSLGPGQYYILANSYAPGAFGAYTISVTAVGGTSGSGNGGGPGGTTCSTTPISLNQQANGTLSTSSCRLTDGSLANAHTLSLTSSTTVQIEMRSSAFDAYLILTDATGNLITQDDDGAGGTNARIVRTLAPGNYTIWANSASTGATGAYTLNVTGLTFNGGISCQSSPIGLGQTASGTLSQTDCRLDDGSYAHPHSLKVTSSATVQIDLRSSAFDAFVLLTDAGGAPIANDDNSGGGTNARLVRTLAAGDYVVWANSKQANATGEYTLVITATAGGGSSTGGGTCSSGSLALGQTVNGTLSPTGCRLNDGSYASPYSFSLSATTTVRLDLRSSAFDANLILADAAGNVLARDDDGAGGTDARIVRSLPAGQYVAWVTTYAAGASGAFQLTLATSNSTTTCSSAATITLGETANGTLATSDCQMSGGAYADAYSFTIPAGASRNVQLDMSSTAFDSYVILTKADGSIVAEDDNDGGSGNARVRVALAPGQYVIYATSYSPQATGAYQLMLTASGSGATEPCTQSLPLALGQNVSGVLASTDCRMSDGSFADVYAVDIAQPVSVQIDLKSTAFDPFLILTDAGGRQLAMDDDGGSEGSNARIRTKLAAGRYYIYANSFGVTGRGSYTLSLVVR</sequence>
<evidence type="ECO:0000313" key="3">
    <source>
        <dbReference type="Proteomes" id="UP000019151"/>
    </source>
</evidence>
<dbReference type="HOGENOM" id="CLU_366295_0_0_0"/>
<dbReference type="SUPFAM" id="SSF89260">
    <property type="entry name" value="Collagen-binding domain"/>
    <property type="match status" value="2"/>
</dbReference>
<dbReference type="KEGG" id="gba:J421_2350"/>
<dbReference type="AlphaFoldDB" id="W0RHI5"/>
<dbReference type="STRING" id="861299.J421_2350"/>
<name>W0RHI5_9BACT</name>
<evidence type="ECO:0000313" key="2">
    <source>
        <dbReference type="EMBL" id="AHG89887.1"/>
    </source>
</evidence>
<keyword evidence="3" id="KW-1185">Reference proteome</keyword>
<reference evidence="2 3" key="1">
    <citation type="journal article" date="2014" name="Genome Announc.">
        <title>Genome Sequence and Methylome of Soil Bacterium Gemmatirosa kalamazoonensis KBS708T, a Member of the Rarely Cultivated Gemmatimonadetes Phylum.</title>
        <authorList>
            <person name="Debruyn J.M."/>
            <person name="Radosevich M."/>
            <person name="Wommack K.E."/>
            <person name="Polson S.W."/>
            <person name="Hauser L.J."/>
            <person name="Fawaz M.N."/>
            <person name="Korlach J."/>
            <person name="Tsai Y.C."/>
        </authorList>
    </citation>
    <scope>NUCLEOTIDE SEQUENCE [LARGE SCALE GENOMIC DNA]</scope>
    <source>
        <strain evidence="2 3">KBS708</strain>
    </source>
</reference>
<dbReference type="EMBL" id="CP007128">
    <property type="protein sequence ID" value="AHG89887.1"/>
    <property type="molecule type" value="Genomic_DNA"/>
</dbReference>
<proteinExistence type="predicted"/>
<keyword evidence="1" id="KW-0732">Signal</keyword>
<dbReference type="Gene3D" id="2.60.120.380">
    <property type="match status" value="6"/>
</dbReference>
<dbReference type="PROSITE" id="PS51257">
    <property type="entry name" value="PROKAR_LIPOPROTEIN"/>
    <property type="match status" value="1"/>
</dbReference>
<dbReference type="eggNOG" id="COG4249">
    <property type="taxonomic scope" value="Bacteria"/>
</dbReference>
<gene>
    <name evidence="2" type="ORF">J421_2350</name>
</gene>
<dbReference type="Proteomes" id="UP000019151">
    <property type="component" value="Chromosome"/>
</dbReference>
<organism evidence="2 3">
    <name type="scientific">Gemmatirosa kalamazoonensis</name>
    <dbReference type="NCBI Taxonomy" id="861299"/>
    <lineage>
        <taxon>Bacteria</taxon>
        <taxon>Pseudomonadati</taxon>
        <taxon>Gemmatimonadota</taxon>
        <taxon>Gemmatimonadia</taxon>
        <taxon>Gemmatimonadales</taxon>
        <taxon>Gemmatimonadaceae</taxon>
        <taxon>Gemmatirosa</taxon>
    </lineage>
</organism>